<dbReference type="InterPro" id="IPR047127">
    <property type="entry name" value="MutT-like"/>
</dbReference>
<dbReference type="InterPro" id="IPR020476">
    <property type="entry name" value="Nudix_hydrolase"/>
</dbReference>
<keyword evidence="9" id="KW-0234">DNA repair</keyword>
<evidence type="ECO:0000256" key="1">
    <source>
        <dbReference type="ARBA" id="ARBA00001946"/>
    </source>
</evidence>
<dbReference type="SUPFAM" id="SSF55961">
    <property type="entry name" value="Bet v1-like"/>
    <property type="match status" value="1"/>
</dbReference>
<evidence type="ECO:0000313" key="14">
    <source>
        <dbReference type="Proteomes" id="UP001210380"/>
    </source>
</evidence>
<comment type="caution">
    <text evidence="13">The sequence shown here is derived from an EMBL/GenBank/DDBJ whole genome shotgun (WGS) entry which is preliminary data.</text>
</comment>
<evidence type="ECO:0000256" key="11">
    <source>
        <dbReference type="ARBA" id="ARBA00038905"/>
    </source>
</evidence>
<dbReference type="InterPro" id="IPR000086">
    <property type="entry name" value="NUDIX_hydrolase_dom"/>
</dbReference>
<protein>
    <recommendedName>
        <fullName evidence="11">8-oxo-dGTP diphosphatase</fullName>
        <ecNumber evidence="11">3.6.1.55</ecNumber>
    </recommendedName>
</protein>
<name>A0ABT4UX28_9PSEU</name>
<evidence type="ECO:0000256" key="5">
    <source>
        <dbReference type="ARBA" id="ARBA00022723"/>
    </source>
</evidence>
<dbReference type="Proteomes" id="UP001210380">
    <property type="component" value="Unassembled WGS sequence"/>
</dbReference>
<dbReference type="EC" id="3.6.1.55" evidence="11"/>
<evidence type="ECO:0000256" key="2">
    <source>
        <dbReference type="ARBA" id="ARBA00005582"/>
    </source>
</evidence>
<keyword evidence="7" id="KW-0378">Hydrolase</keyword>
<feature type="domain" description="Nudix hydrolase" evidence="12">
    <location>
        <begin position="152"/>
        <end position="279"/>
    </location>
</feature>
<evidence type="ECO:0000313" key="13">
    <source>
        <dbReference type="EMBL" id="MDA3626275.1"/>
    </source>
</evidence>
<comment type="catalytic activity">
    <reaction evidence="10">
        <text>8-oxo-dGTP + H2O = 8-oxo-dGMP + diphosphate + H(+)</text>
        <dbReference type="Rhea" id="RHEA:31575"/>
        <dbReference type="ChEBI" id="CHEBI:15377"/>
        <dbReference type="ChEBI" id="CHEBI:15378"/>
        <dbReference type="ChEBI" id="CHEBI:33019"/>
        <dbReference type="ChEBI" id="CHEBI:63224"/>
        <dbReference type="ChEBI" id="CHEBI:77896"/>
        <dbReference type="EC" id="3.6.1.55"/>
    </reaction>
</comment>
<dbReference type="Gene3D" id="3.90.79.10">
    <property type="entry name" value="Nucleoside Triphosphate Pyrophosphohydrolase"/>
    <property type="match status" value="1"/>
</dbReference>
<dbReference type="SUPFAM" id="SSF55811">
    <property type="entry name" value="Nudix"/>
    <property type="match status" value="1"/>
</dbReference>
<dbReference type="InterPro" id="IPR015797">
    <property type="entry name" value="NUDIX_hydrolase-like_dom_sf"/>
</dbReference>
<gene>
    <name evidence="13" type="ORF">OU415_12570</name>
</gene>
<evidence type="ECO:0000256" key="4">
    <source>
        <dbReference type="ARBA" id="ARBA00022705"/>
    </source>
</evidence>
<proteinExistence type="inferred from homology"/>
<keyword evidence="3" id="KW-0515">Mutator protein</keyword>
<accession>A0ABT4UX28</accession>
<dbReference type="PANTHER" id="PTHR47707">
    <property type="entry name" value="8-OXO-DGTP DIPHOSPHATASE"/>
    <property type="match status" value="1"/>
</dbReference>
<dbReference type="RefSeq" id="WP_270948856.1">
    <property type="nucleotide sequence ID" value="NZ_JAQGLA010000014.1"/>
</dbReference>
<keyword evidence="8" id="KW-0460">Magnesium</keyword>
<dbReference type="CDD" id="cd03425">
    <property type="entry name" value="NUDIX_MutT_NudA_like"/>
    <property type="match status" value="1"/>
</dbReference>
<comment type="similarity">
    <text evidence="2">Belongs to the Nudix hydrolase family.</text>
</comment>
<evidence type="ECO:0000256" key="6">
    <source>
        <dbReference type="ARBA" id="ARBA00022763"/>
    </source>
</evidence>
<sequence length="282" mass="30355">MSVLRSTGLIEAPVATVGAALRHTRTAEVGLADIGISGTAATRPAALLVPGDELVFHTKIARLPVDLTTRIVRADADAQSSVLVSGLLPELRHESVLAAAGPRTLLTDSVHWTTPFGPLGRLADVAIGRRFVLNVLARRIDAVRELAESWASREVVVGAAIVHKGRLLAQQRSYPAPDAGRWELPGGRVEPGEDEQAAVVRECREELAVEVRPTGRVGTDVPLNNGMLLRIHVAELADPTAIPEAVEHHEVRWVAPDELTDLDWLDADRVLVHSLRDLLAEA</sequence>
<reference evidence="13 14" key="1">
    <citation type="submission" date="2022-11" db="EMBL/GenBank/DDBJ databases">
        <title>Draft genome sequence of Saccharopolyspora sp. WRP15-2 isolated from rhizosphere soils of wild rice in Thailand.</title>
        <authorList>
            <person name="Duangmal K."/>
            <person name="Kammanee S."/>
            <person name="Muangham S."/>
        </authorList>
    </citation>
    <scope>NUCLEOTIDE SEQUENCE [LARGE SCALE GENOMIC DNA]</scope>
    <source>
        <strain evidence="13 14">WRP15-2</strain>
    </source>
</reference>
<dbReference type="EMBL" id="JAQGLA010000014">
    <property type="protein sequence ID" value="MDA3626275.1"/>
    <property type="molecule type" value="Genomic_DNA"/>
</dbReference>
<comment type="cofactor">
    <cofactor evidence="1">
        <name>Mg(2+)</name>
        <dbReference type="ChEBI" id="CHEBI:18420"/>
    </cofactor>
</comment>
<dbReference type="PANTHER" id="PTHR47707:SF1">
    <property type="entry name" value="NUDIX HYDROLASE FAMILY PROTEIN"/>
    <property type="match status" value="1"/>
</dbReference>
<keyword evidence="6" id="KW-0227">DNA damage</keyword>
<evidence type="ECO:0000256" key="9">
    <source>
        <dbReference type="ARBA" id="ARBA00023204"/>
    </source>
</evidence>
<keyword evidence="4" id="KW-0235">DNA replication</keyword>
<evidence type="ECO:0000259" key="12">
    <source>
        <dbReference type="PROSITE" id="PS51462"/>
    </source>
</evidence>
<dbReference type="Pfam" id="PF00293">
    <property type="entry name" value="NUDIX"/>
    <property type="match status" value="1"/>
</dbReference>
<organism evidence="13 14">
    <name type="scientific">Saccharopolyspora oryzae</name>
    <dbReference type="NCBI Taxonomy" id="2997343"/>
    <lineage>
        <taxon>Bacteria</taxon>
        <taxon>Bacillati</taxon>
        <taxon>Actinomycetota</taxon>
        <taxon>Actinomycetes</taxon>
        <taxon>Pseudonocardiales</taxon>
        <taxon>Pseudonocardiaceae</taxon>
        <taxon>Saccharopolyspora</taxon>
    </lineage>
</organism>
<evidence type="ECO:0000256" key="8">
    <source>
        <dbReference type="ARBA" id="ARBA00022842"/>
    </source>
</evidence>
<evidence type="ECO:0000256" key="10">
    <source>
        <dbReference type="ARBA" id="ARBA00035861"/>
    </source>
</evidence>
<dbReference type="PRINTS" id="PR00502">
    <property type="entry name" value="NUDIXFAMILY"/>
</dbReference>
<evidence type="ECO:0000256" key="7">
    <source>
        <dbReference type="ARBA" id="ARBA00022801"/>
    </source>
</evidence>
<keyword evidence="14" id="KW-1185">Reference proteome</keyword>
<evidence type="ECO:0000256" key="3">
    <source>
        <dbReference type="ARBA" id="ARBA00022457"/>
    </source>
</evidence>
<dbReference type="PROSITE" id="PS51462">
    <property type="entry name" value="NUDIX"/>
    <property type="match status" value="1"/>
</dbReference>
<keyword evidence="5" id="KW-0479">Metal-binding</keyword>